<feature type="compositionally biased region" description="Pro residues" evidence="1">
    <location>
        <begin position="132"/>
        <end position="142"/>
    </location>
</feature>
<evidence type="ECO:0000313" key="3">
    <source>
        <dbReference type="Proteomes" id="UP001140091"/>
    </source>
</evidence>
<gene>
    <name evidence="2" type="ORF">H1R20_g15989</name>
</gene>
<dbReference type="Proteomes" id="UP001140091">
    <property type="component" value="Unassembled WGS sequence"/>
</dbReference>
<evidence type="ECO:0000256" key="1">
    <source>
        <dbReference type="SAM" id="MobiDB-lite"/>
    </source>
</evidence>
<evidence type="ECO:0000313" key="2">
    <source>
        <dbReference type="EMBL" id="KAJ2921106.1"/>
    </source>
</evidence>
<feature type="region of interest" description="Disordered" evidence="1">
    <location>
        <begin position="77"/>
        <end position="158"/>
    </location>
</feature>
<feature type="non-terminal residue" evidence="2">
    <location>
        <position position="192"/>
    </location>
</feature>
<keyword evidence="3" id="KW-1185">Reference proteome</keyword>
<organism evidence="2 3">
    <name type="scientific">Candolleomyces eurysporus</name>
    <dbReference type="NCBI Taxonomy" id="2828524"/>
    <lineage>
        <taxon>Eukaryota</taxon>
        <taxon>Fungi</taxon>
        <taxon>Dikarya</taxon>
        <taxon>Basidiomycota</taxon>
        <taxon>Agaricomycotina</taxon>
        <taxon>Agaricomycetes</taxon>
        <taxon>Agaricomycetidae</taxon>
        <taxon>Agaricales</taxon>
        <taxon>Agaricineae</taxon>
        <taxon>Psathyrellaceae</taxon>
        <taxon>Candolleomyces</taxon>
    </lineage>
</organism>
<proteinExistence type="predicted"/>
<dbReference type="EMBL" id="JANBPK010001673">
    <property type="protein sequence ID" value="KAJ2921106.1"/>
    <property type="molecule type" value="Genomic_DNA"/>
</dbReference>
<name>A0A9W8IQ84_9AGAR</name>
<sequence>MPPSNSSIAAQLETQVKTWPRSTKEIARWIKVADDIIDDLSIDMGAVERADQQDGNAISDLKRKHSAVTENLQTLRSLLEDSRPKKKARKQPSQPNVGGDQVAKRTGSAAKGPHPTSPPAAAPGASSAAAKDPPPASSPPARPRGRKGRSAARPASPPVPLPFLLFLLHLLLAVVQTVVSNVSNPPPPPPAV</sequence>
<comment type="caution">
    <text evidence="2">The sequence shown here is derived from an EMBL/GenBank/DDBJ whole genome shotgun (WGS) entry which is preliminary data.</text>
</comment>
<protein>
    <submittedName>
        <fullName evidence="2">Uncharacterized protein</fullName>
    </submittedName>
</protein>
<feature type="compositionally biased region" description="Low complexity" evidence="1">
    <location>
        <begin position="122"/>
        <end position="131"/>
    </location>
</feature>
<accession>A0A9W8IQ84</accession>
<dbReference type="AlphaFoldDB" id="A0A9W8IQ84"/>
<reference evidence="2" key="1">
    <citation type="submission" date="2022-06" db="EMBL/GenBank/DDBJ databases">
        <title>Genome Sequence of Candolleomyces eurysporus.</title>
        <authorList>
            <person name="Buettner E."/>
        </authorList>
    </citation>
    <scope>NUCLEOTIDE SEQUENCE</scope>
    <source>
        <strain evidence="2">VTCC 930004</strain>
    </source>
</reference>